<dbReference type="PANTHER" id="PTHR20854">
    <property type="entry name" value="INOSITOL MONOPHOSPHATASE"/>
    <property type="match status" value="1"/>
</dbReference>
<evidence type="ECO:0000256" key="1">
    <source>
        <dbReference type="PIRSR" id="PIRSR600760-2"/>
    </source>
</evidence>
<evidence type="ECO:0000313" key="2">
    <source>
        <dbReference type="EMBL" id="OQO90980.1"/>
    </source>
</evidence>
<keyword evidence="3" id="KW-1185">Reference proteome</keyword>
<proteinExistence type="predicted"/>
<organism evidence="2 3">
    <name type="scientific">Saccharomonospora piscinae</name>
    <dbReference type="NCBI Taxonomy" id="687388"/>
    <lineage>
        <taxon>Bacteria</taxon>
        <taxon>Bacillati</taxon>
        <taxon>Actinomycetota</taxon>
        <taxon>Actinomycetes</taxon>
        <taxon>Pseudonocardiales</taxon>
        <taxon>Pseudonocardiaceae</taxon>
        <taxon>Saccharomonospora</taxon>
    </lineage>
</organism>
<dbReference type="GO" id="GO:0007165">
    <property type="term" value="P:signal transduction"/>
    <property type="evidence" value="ECO:0007669"/>
    <property type="project" value="TreeGrafter"/>
</dbReference>
<accession>A0A1V9A1R3</accession>
<dbReference type="RefSeq" id="WP_081193188.1">
    <property type="nucleotide sequence ID" value="NZ_MWIH01000006.1"/>
</dbReference>
<name>A0A1V9A1R3_SACPI</name>
<dbReference type="GO" id="GO:0046872">
    <property type="term" value="F:metal ion binding"/>
    <property type="evidence" value="ECO:0007669"/>
    <property type="project" value="UniProtKB-KW"/>
</dbReference>
<keyword evidence="1" id="KW-0460">Magnesium</keyword>
<dbReference type="InterPro" id="IPR000760">
    <property type="entry name" value="Inositol_monophosphatase-like"/>
</dbReference>
<feature type="binding site" evidence="1">
    <location>
        <position position="96"/>
    </location>
    <ligand>
        <name>Mg(2+)</name>
        <dbReference type="ChEBI" id="CHEBI:18420"/>
        <label>1</label>
        <note>catalytic</note>
    </ligand>
</feature>
<keyword evidence="1" id="KW-0479">Metal-binding</keyword>
<gene>
    <name evidence="2" type="ORF">B1813_15875</name>
</gene>
<dbReference type="SUPFAM" id="SSF56655">
    <property type="entry name" value="Carbohydrate phosphatase"/>
    <property type="match status" value="1"/>
</dbReference>
<dbReference type="EMBL" id="MWIH01000006">
    <property type="protein sequence ID" value="OQO90980.1"/>
    <property type="molecule type" value="Genomic_DNA"/>
</dbReference>
<dbReference type="GO" id="GO:0008934">
    <property type="term" value="F:inositol monophosphate 1-phosphatase activity"/>
    <property type="evidence" value="ECO:0007669"/>
    <property type="project" value="TreeGrafter"/>
</dbReference>
<reference evidence="2 3" key="1">
    <citation type="submission" date="2017-02" db="EMBL/GenBank/DDBJ databases">
        <title>Draft genome of Saccharomonospora sp. 154.</title>
        <authorList>
            <person name="Alonso-Carmona G.S."/>
            <person name="De La Haba R."/>
            <person name="Vera-Gargallo B."/>
            <person name="Sandoval-Trujillo A.H."/>
            <person name="Ramirez-Duran N."/>
            <person name="Ventosa A."/>
        </authorList>
    </citation>
    <scope>NUCLEOTIDE SEQUENCE [LARGE SCALE GENOMIC DNA]</scope>
    <source>
        <strain evidence="2 3">LRS4.154</strain>
    </source>
</reference>
<evidence type="ECO:0000313" key="3">
    <source>
        <dbReference type="Proteomes" id="UP000192591"/>
    </source>
</evidence>
<dbReference type="Gene3D" id="3.40.190.80">
    <property type="match status" value="1"/>
</dbReference>
<dbReference type="Gene3D" id="3.30.540.10">
    <property type="entry name" value="Fructose-1,6-Bisphosphatase, subunit A, domain 1"/>
    <property type="match status" value="1"/>
</dbReference>
<dbReference type="PANTHER" id="PTHR20854:SF4">
    <property type="entry name" value="INOSITOL-1-MONOPHOSPHATASE-RELATED"/>
    <property type="match status" value="1"/>
</dbReference>
<dbReference type="AlphaFoldDB" id="A0A1V9A1R3"/>
<sequence>MAPPSPSPARPLDDGLVSRALEVAVRLAGDAGDVLAATAGRAAGADGGDSPFAWVRDTGATLERHTRRVLSAEFPGIPVTGDPAPSTPYRWLVAALDGRANYFAGLPGYAYSLALVDRAGPVVGVVADPAAGRSYAAARGRGVRTEDGPVRVSRHHGGAAGGTALAGALVCTEFADDGVPPVPGPAEFVRRATGAGAAVRVLGSAATAVTQVALGRAAAAVLPRYREPVVAGALALAVETGAVVATPGDGLLVAAPGVAGEVAAWLAT</sequence>
<dbReference type="Proteomes" id="UP000192591">
    <property type="component" value="Unassembled WGS sequence"/>
</dbReference>
<comment type="cofactor">
    <cofactor evidence="1">
        <name>Mg(2+)</name>
        <dbReference type="ChEBI" id="CHEBI:18420"/>
    </cofactor>
</comment>
<comment type="caution">
    <text evidence="2">The sequence shown here is derived from an EMBL/GenBank/DDBJ whole genome shotgun (WGS) entry which is preliminary data.</text>
</comment>
<dbReference type="GO" id="GO:0006020">
    <property type="term" value="P:inositol metabolic process"/>
    <property type="evidence" value="ECO:0007669"/>
    <property type="project" value="TreeGrafter"/>
</dbReference>
<dbReference type="STRING" id="1962155.B1813_15875"/>
<feature type="binding site" evidence="1">
    <location>
        <position position="97"/>
    </location>
    <ligand>
        <name>Mg(2+)</name>
        <dbReference type="ChEBI" id="CHEBI:18420"/>
        <label>1</label>
        <note>catalytic</note>
    </ligand>
</feature>
<dbReference type="Pfam" id="PF00459">
    <property type="entry name" value="Inositol_P"/>
    <property type="match status" value="1"/>
</dbReference>
<protein>
    <submittedName>
        <fullName evidence="2">Inositol monophosphatase</fullName>
    </submittedName>
</protein>